<proteinExistence type="predicted"/>
<dbReference type="AlphaFoldDB" id="A0A1I8A392"/>
<feature type="compositionally biased region" description="Polar residues" evidence="1">
    <location>
        <begin position="74"/>
        <end position="91"/>
    </location>
</feature>
<sequence>MTDNSNDRVSENDKSRRGFSNEQEIKDLLEEEAELMELLKEEEKIRKEKLRTKNTKSREKRKHTTKFKKDPQRLSGSTMKATSQFAKNSSLLKEAKKDK</sequence>
<name>A0A1I8A392_9BILA</name>
<evidence type="ECO:0000256" key="1">
    <source>
        <dbReference type="SAM" id="MobiDB-lite"/>
    </source>
</evidence>
<feature type="region of interest" description="Disordered" evidence="1">
    <location>
        <begin position="45"/>
        <end position="99"/>
    </location>
</feature>
<organism evidence="2 3">
    <name type="scientific">Steinernema glaseri</name>
    <dbReference type="NCBI Taxonomy" id="37863"/>
    <lineage>
        <taxon>Eukaryota</taxon>
        <taxon>Metazoa</taxon>
        <taxon>Ecdysozoa</taxon>
        <taxon>Nematoda</taxon>
        <taxon>Chromadorea</taxon>
        <taxon>Rhabditida</taxon>
        <taxon>Tylenchina</taxon>
        <taxon>Panagrolaimomorpha</taxon>
        <taxon>Strongyloidoidea</taxon>
        <taxon>Steinernematidae</taxon>
        <taxon>Steinernema</taxon>
    </lineage>
</organism>
<evidence type="ECO:0000313" key="2">
    <source>
        <dbReference type="Proteomes" id="UP000095287"/>
    </source>
</evidence>
<reference evidence="3" key="1">
    <citation type="submission" date="2016-11" db="UniProtKB">
        <authorList>
            <consortium name="WormBaseParasite"/>
        </authorList>
    </citation>
    <scope>IDENTIFICATION</scope>
</reference>
<dbReference type="WBParaSite" id="L893_g32446.t1">
    <property type="protein sequence ID" value="L893_g32446.t1"/>
    <property type="gene ID" value="L893_g32446"/>
</dbReference>
<accession>A0A1I8A392</accession>
<feature type="compositionally biased region" description="Basic and acidic residues" evidence="1">
    <location>
        <begin position="1"/>
        <end position="16"/>
    </location>
</feature>
<feature type="region of interest" description="Disordered" evidence="1">
    <location>
        <begin position="1"/>
        <end position="24"/>
    </location>
</feature>
<evidence type="ECO:0000313" key="3">
    <source>
        <dbReference type="WBParaSite" id="L893_g32446.t1"/>
    </source>
</evidence>
<dbReference type="Proteomes" id="UP000095287">
    <property type="component" value="Unplaced"/>
</dbReference>
<feature type="compositionally biased region" description="Basic residues" evidence="1">
    <location>
        <begin position="47"/>
        <end position="66"/>
    </location>
</feature>
<protein>
    <submittedName>
        <fullName evidence="3">Uncharacterized protein</fullName>
    </submittedName>
</protein>
<keyword evidence="2" id="KW-1185">Reference proteome</keyword>